<accession>A0A0L6VGW7</accession>
<evidence type="ECO:0000313" key="2">
    <source>
        <dbReference type="Proteomes" id="UP000037035"/>
    </source>
</evidence>
<comment type="caution">
    <text evidence="1">The sequence shown here is derived from an EMBL/GenBank/DDBJ whole genome shotgun (WGS) entry which is preliminary data.</text>
</comment>
<dbReference type="VEuPathDB" id="FungiDB:VP01_1625g10"/>
<dbReference type="EMBL" id="LAVV01006421">
    <property type="protein sequence ID" value="KNZ60021.1"/>
    <property type="molecule type" value="Genomic_DNA"/>
</dbReference>
<gene>
    <name evidence="1" type="ORF">VP01_1625g10</name>
</gene>
<proteinExistence type="predicted"/>
<sequence>MALNLPSTNLSINSGSSQVFIHLQPFSPTKKRSHLIPRYWKILVFLTDWYFLFEMILMRLMINSLDIQPCILISKVHLNHIFKPSPLDLLLILEVLEILIFNEYYSRFLCFTVIKHLVCTQKPTTTILAFRIFSEQ</sequence>
<reference evidence="1 2" key="1">
    <citation type="submission" date="2015-08" db="EMBL/GenBank/DDBJ databases">
        <title>Next Generation Sequencing and Analysis of the Genome of Puccinia sorghi L Schw, the Causal Agent of Maize Common Rust.</title>
        <authorList>
            <person name="Rochi L."/>
            <person name="Burguener G."/>
            <person name="Darino M."/>
            <person name="Turjanski A."/>
            <person name="Kreff E."/>
            <person name="Dieguez M.J."/>
            <person name="Sacco F."/>
        </authorList>
    </citation>
    <scope>NUCLEOTIDE SEQUENCE [LARGE SCALE GENOMIC DNA]</scope>
    <source>
        <strain evidence="1 2">RO10H11247</strain>
    </source>
</reference>
<dbReference type="AlphaFoldDB" id="A0A0L6VGW7"/>
<keyword evidence="2" id="KW-1185">Reference proteome</keyword>
<dbReference type="Proteomes" id="UP000037035">
    <property type="component" value="Unassembled WGS sequence"/>
</dbReference>
<protein>
    <submittedName>
        <fullName evidence="1">Uncharacterized protein</fullName>
    </submittedName>
</protein>
<name>A0A0L6VGW7_9BASI</name>
<dbReference type="STRING" id="27349.A0A0L6VGW7"/>
<evidence type="ECO:0000313" key="1">
    <source>
        <dbReference type="EMBL" id="KNZ60021.1"/>
    </source>
</evidence>
<organism evidence="1 2">
    <name type="scientific">Puccinia sorghi</name>
    <dbReference type="NCBI Taxonomy" id="27349"/>
    <lineage>
        <taxon>Eukaryota</taxon>
        <taxon>Fungi</taxon>
        <taxon>Dikarya</taxon>
        <taxon>Basidiomycota</taxon>
        <taxon>Pucciniomycotina</taxon>
        <taxon>Pucciniomycetes</taxon>
        <taxon>Pucciniales</taxon>
        <taxon>Pucciniaceae</taxon>
        <taxon>Puccinia</taxon>
    </lineage>
</organism>